<name>A0ACC2BC00_DIPCM</name>
<accession>A0ACC2BC00</accession>
<evidence type="ECO:0000313" key="1">
    <source>
        <dbReference type="EMBL" id="KAJ7527266.1"/>
    </source>
</evidence>
<dbReference type="EMBL" id="CM055107">
    <property type="protein sequence ID" value="KAJ7527266.1"/>
    <property type="molecule type" value="Genomic_DNA"/>
</dbReference>
<gene>
    <name evidence="1" type="ORF">O6H91_16G045500</name>
</gene>
<protein>
    <submittedName>
        <fullName evidence="1">Uncharacterized protein</fullName>
    </submittedName>
</protein>
<proteinExistence type="predicted"/>
<evidence type="ECO:0000313" key="2">
    <source>
        <dbReference type="Proteomes" id="UP001162992"/>
    </source>
</evidence>
<keyword evidence="2" id="KW-1185">Reference proteome</keyword>
<dbReference type="Proteomes" id="UP001162992">
    <property type="component" value="Chromosome 16"/>
</dbReference>
<sequence>MDVMLRQMPVTVKTGAVVSRAHVEMQKKVETWSQPSRLQPQITNASSVKLVTEASKSSTSFPQPCSESKIVTNSANRRPLIFSPSKSFISDSLKFFRSIKHDRGGKKTKNLGCAEVPISKHHMVFTSALAIKEDNLLEVDSATQIKPLLMPVENFSELGLTKRVRKTNYVNTAVQNLTGWLHSVWSYRSPRPFSKSHTTSVAPDELYLCNDCEQQILSELLRSNNIQIAVRYATPEGLWQENKTANIISSKVAAEGPESGYLVKDPIVEHDQESFSRFLHKVPLAEIKTVSHLADLCSLAYMIPEMKTGALLSQHKLKFVTSSLDRKAQASEKEKAANKVISLSANESQNMIKASISNDACSLSSSVWYTATSGAPSCSLPDGNSVFQLECEKSDVGNGLRAQIFDAVFPVDVKIAKNVVHGQVFSSLGHGKNFAALECYAKHHSLDDLPQSTPKASLLQPCPCGWFCCDDIAARTRYFVIQGSESLASWQANLAFDPVQFEDASLGVLVHRGIYEAAKGLYQQLLPDIIEHLKKHGNAGRIRFTGHSLGGNLATLLFMMLRIRKTVTAEVLLPVVTFGSPSIMCGGDNMLEKLSIPRSHIQSVVMHRDIVPRSFSCHYPDHIAEVLKRIYGVFRQHACLIHQQSLLYTPMGDFYILQPDKGIAPPHPFLPEGSGLYLMRHPIQPQDNSKISLNAELQTALRAFFNSPHPLEILGNPGSYGSNGSIARNHDPRSYTKALDVVLLQELERQMHEKSKKNRQLWWPLFAALSSVESIGGLGVIQSQASRGAISSTVGVMHHELRQSVSCAMRGGQHMSMVTALGANLSRHVRYKRLIASQHVQIGIFFILSAKVVLLQAPLAVVACV</sequence>
<comment type="caution">
    <text evidence="1">The sequence shown here is derived from an EMBL/GenBank/DDBJ whole genome shotgun (WGS) entry which is preliminary data.</text>
</comment>
<reference evidence="2" key="1">
    <citation type="journal article" date="2024" name="Proc. Natl. Acad. Sci. U.S.A.">
        <title>Extraordinary preservation of gene collinearity over three hundred million years revealed in homosporous lycophytes.</title>
        <authorList>
            <person name="Li C."/>
            <person name="Wickell D."/>
            <person name="Kuo L.Y."/>
            <person name="Chen X."/>
            <person name="Nie B."/>
            <person name="Liao X."/>
            <person name="Peng D."/>
            <person name="Ji J."/>
            <person name="Jenkins J."/>
            <person name="Williams M."/>
            <person name="Shu S."/>
            <person name="Plott C."/>
            <person name="Barry K."/>
            <person name="Rajasekar S."/>
            <person name="Grimwood J."/>
            <person name="Han X."/>
            <person name="Sun S."/>
            <person name="Hou Z."/>
            <person name="He W."/>
            <person name="Dai G."/>
            <person name="Sun C."/>
            <person name="Schmutz J."/>
            <person name="Leebens-Mack J.H."/>
            <person name="Li F.W."/>
            <person name="Wang L."/>
        </authorList>
    </citation>
    <scope>NUCLEOTIDE SEQUENCE [LARGE SCALE GENOMIC DNA]</scope>
    <source>
        <strain evidence="2">cv. PW_Plant_1</strain>
    </source>
</reference>
<organism evidence="1 2">
    <name type="scientific">Diphasiastrum complanatum</name>
    <name type="common">Issler's clubmoss</name>
    <name type="synonym">Lycopodium complanatum</name>
    <dbReference type="NCBI Taxonomy" id="34168"/>
    <lineage>
        <taxon>Eukaryota</taxon>
        <taxon>Viridiplantae</taxon>
        <taxon>Streptophyta</taxon>
        <taxon>Embryophyta</taxon>
        <taxon>Tracheophyta</taxon>
        <taxon>Lycopodiopsida</taxon>
        <taxon>Lycopodiales</taxon>
        <taxon>Lycopodiaceae</taxon>
        <taxon>Lycopodioideae</taxon>
        <taxon>Diphasiastrum</taxon>
    </lineage>
</organism>